<reference evidence="3" key="1">
    <citation type="submission" date="2023-03" db="EMBL/GenBank/DDBJ databases">
        <title>Massive genome expansion in bonnet fungi (Mycena s.s.) driven by repeated elements and novel gene families across ecological guilds.</title>
        <authorList>
            <consortium name="Lawrence Berkeley National Laboratory"/>
            <person name="Harder C.B."/>
            <person name="Miyauchi S."/>
            <person name="Viragh M."/>
            <person name="Kuo A."/>
            <person name="Thoen E."/>
            <person name="Andreopoulos B."/>
            <person name="Lu D."/>
            <person name="Skrede I."/>
            <person name="Drula E."/>
            <person name="Henrissat B."/>
            <person name="Morin E."/>
            <person name="Kohler A."/>
            <person name="Barry K."/>
            <person name="LaButti K."/>
            <person name="Morin E."/>
            <person name="Salamov A."/>
            <person name="Lipzen A."/>
            <person name="Mereny Z."/>
            <person name="Hegedus B."/>
            <person name="Baldrian P."/>
            <person name="Stursova M."/>
            <person name="Weitz H."/>
            <person name="Taylor A."/>
            <person name="Grigoriev I.V."/>
            <person name="Nagy L.G."/>
            <person name="Martin F."/>
            <person name="Kauserud H."/>
        </authorList>
    </citation>
    <scope>NUCLEOTIDE SEQUENCE</scope>
    <source>
        <strain evidence="3">CBHHK200</strain>
    </source>
</reference>
<name>A0AAD6T2Z6_9AGAR</name>
<organism evidence="3 4">
    <name type="scientific">Mycena alexandri</name>
    <dbReference type="NCBI Taxonomy" id="1745969"/>
    <lineage>
        <taxon>Eukaryota</taxon>
        <taxon>Fungi</taxon>
        <taxon>Dikarya</taxon>
        <taxon>Basidiomycota</taxon>
        <taxon>Agaricomycotina</taxon>
        <taxon>Agaricomycetes</taxon>
        <taxon>Agaricomycetidae</taxon>
        <taxon>Agaricales</taxon>
        <taxon>Marasmiineae</taxon>
        <taxon>Mycenaceae</taxon>
        <taxon>Mycena</taxon>
    </lineage>
</organism>
<gene>
    <name evidence="3" type="ORF">C8F04DRAFT_1179522</name>
</gene>
<sequence>MTTRAKRPTANDQAASPSKRPRNADRRQVMVASNTRTLWDIEQARMARGEEAAAAVDEHNENAIKEAKQVLRSLDKMTITDRQKALTAKKAPWKVAKYNIVVCGCDSCQEYLDHIQAAGMDRDFDWDDEEGGRYDFKSNILQDVFLIRDLMARDAAFDYNHNDPSGMAGLQGLLVVALENVSKLEKERNALRGEVTATREDLARINEMFGMQAQTTELARNKAARDADLLQSEAERLRGENEEMRDERDDALRGKADAQKELDALHLVNEQLRSERNDAVRDKVVTQTAIERLQRTHEKLNRDQHENELDTLRRFDEKLSSERDEALVEKARAAAFSQNEMEKQKQALDEAETRLKCALDGANSLQSSSAATAPAFPVAVGNWMAMKMPSRSEPLELFARWVQFHELPFKGIPFLPNTDFAIDYRDVRGHHEVQPRVPAKRKGEPKIERKLRQGIELGIVSLLAQPGRYIALLRATNTSISSTVTYAPLSIAVQHPAEEVVAKLLAAQGLSPLVADDTQQYCYKFLKAAASSDPRARTPLAIVEEKLAGTPTPPGMHPSNNDIFVRPNDLPRKRVAH</sequence>
<accession>A0AAD6T2Z6</accession>
<evidence type="ECO:0000256" key="2">
    <source>
        <dbReference type="SAM" id="MobiDB-lite"/>
    </source>
</evidence>
<protein>
    <submittedName>
        <fullName evidence="3">Uncharacterized protein</fullName>
    </submittedName>
</protein>
<feature type="region of interest" description="Disordered" evidence="2">
    <location>
        <begin position="548"/>
        <end position="577"/>
    </location>
</feature>
<feature type="region of interest" description="Disordered" evidence="2">
    <location>
        <begin position="1"/>
        <end position="27"/>
    </location>
</feature>
<dbReference type="AlphaFoldDB" id="A0AAD6T2Z6"/>
<dbReference type="EMBL" id="JARJCM010000031">
    <property type="protein sequence ID" value="KAJ7038503.1"/>
    <property type="molecule type" value="Genomic_DNA"/>
</dbReference>
<evidence type="ECO:0000256" key="1">
    <source>
        <dbReference type="SAM" id="Coils"/>
    </source>
</evidence>
<keyword evidence="1" id="KW-0175">Coiled coil</keyword>
<proteinExistence type="predicted"/>
<evidence type="ECO:0000313" key="3">
    <source>
        <dbReference type="EMBL" id="KAJ7038503.1"/>
    </source>
</evidence>
<keyword evidence="4" id="KW-1185">Reference proteome</keyword>
<evidence type="ECO:0000313" key="4">
    <source>
        <dbReference type="Proteomes" id="UP001218188"/>
    </source>
</evidence>
<feature type="coiled-coil region" evidence="1">
    <location>
        <begin position="334"/>
        <end position="361"/>
    </location>
</feature>
<dbReference type="Proteomes" id="UP001218188">
    <property type="component" value="Unassembled WGS sequence"/>
</dbReference>
<feature type="coiled-coil region" evidence="1">
    <location>
        <begin position="174"/>
        <end position="310"/>
    </location>
</feature>
<comment type="caution">
    <text evidence="3">The sequence shown here is derived from an EMBL/GenBank/DDBJ whole genome shotgun (WGS) entry which is preliminary data.</text>
</comment>